<dbReference type="PANTHER" id="PTHR43739:SF5">
    <property type="entry name" value="EXO-ALPHA-SIALIDASE"/>
    <property type="match status" value="1"/>
</dbReference>
<dbReference type="Gene3D" id="2.130.10.10">
    <property type="entry name" value="YVTN repeat-like/Quinoprotein amine dehydrogenase"/>
    <property type="match status" value="3"/>
</dbReference>
<dbReference type="InterPro" id="IPR015943">
    <property type="entry name" value="WD40/YVTN_repeat-like_dom_sf"/>
</dbReference>
<keyword evidence="1" id="KW-0677">Repeat</keyword>
<dbReference type="GO" id="GO:0010411">
    <property type="term" value="P:xyloglucan metabolic process"/>
    <property type="evidence" value="ECO:0007669"/>
    <property type="project" value="TreeGrafter"/>
</dbReference>
<name>A0A381R748_9ZZZZ</name>
<reference evidence="3" key="1">
    <citation type="submission" date="2018-05" db="EMBL/GenBank/DDBJ databases">
        <authorList>
            <person name="Lanie J.A."/>
            <person name="Ng W.-L."/>
            <person name="Kazmierczak K.M."/>
            <person name="Andrzejewski T.M."/>
            <person name="Davidsen T.M."/>
            <person name="Wayne K.J."/>
            <person name="Tettelin H."/>
            <person name="Glass J.I."/>
            <person name="Rusch D."/>
            <person name="Podicherti R."/>
            <person name="Tsui H.-C.T."/>
            <person name="Winkler M.E."/>
        </authorList>
    </citation>
    <scope>NUCLEOTIDE SEQUENCE</scope>
</reference>
<dbReference type="SUPFAM" id="SSF50939">
    <property type="entry name" value="Sialidases"/>
    <property type="match status" value="1"/>
</dbReference>
<organism evidence="3">
    <name type="scientific">marine metagenome</name>
    <dbReference type="NCBI Taxonomy" id="408172"/>
    <lineage>
        <taxon>unclassified sequences</taxon>
        <taxon>metagenomes</taxon>
        <taxon>ecological metagenomes</taxon>
    </lineage>
</organism>
<evidence type="ECO:0000256" key="1">
    <source>
        <dbReference type="ARBA" id="ARBA00022737"/>
    </source>
</evidence>
<protein>
    <recommendedName>
        <fullName evidence="2">Sortilin N-terminal domain-containing protein</fullName>
    </recommendedName>
</protein>
<sequence length="514" mass="55897">MSSSSLLRIALVLSFIPWSTPLEVSAQAENQEVINRSDDPVLRTFHWRSIGPVGQGGRVDDLAVDPSNPHRYFVGFATAGLWRTVNNGTTFEPVFDTYTTHSVGSVAIAPSDPNVVYVGTGEANNRQSSSFGAGVYKSTDGGDSFTYVGLRETQSIARVVVHPNDANTVWLAATGHLFGPNPERGVYKSTDGGGSWDLVLSIDENTGATDLVIDPSNPEKLFAAMYQRRRSGCCFVGGGPGSGMWTSTDGGDNWEHLQGNGLPSGTMGRIALATTPADPSVIYAQIEVAADQVSPLTDQEREAWQALAEDGEPPDDQQWSGIWRSTDGGATWGFRSNENGRPMYFSQIRVSTEDPNLVYTVDQQVAKSRDGGQTWETLSGFGHVDQHAMWINPENHNHMMIGNDGSVDVTYDQGETWESHRGWAVGQPYHASVSMDRPYRVCTGLQDNGTWCGPSAVREGDILSQDWFGAGGGDGFYTQQDPTDSNIIYSESQNGNVNRYNLYTGEQQSIRPRG</sequence>
<dbReference type="InterPro" id="IPR036278">
    <property type="entry name" value="Sialidase_sf"/>
</dbReference>
<evidence type="ECO:0000259" key="2">
    <source>
        <dbReference type="Pfam" id="PF15902"/>
    </source>
</evidence>
<dbReference type="PANTHER" id="PTHR43739">
    <property type="entry name" value="XYLOGLUCANASE (EUROFUNG)"/>
    <property type="match status" value="1"/>
</dbReference>
<dbReference type="Pfam" id="PF15902">
    <property type="entry name" value="Sortilin-Vps10"/>
    <property type="match status" value="1"/>
</dbReference>
<dbReference type="EMBL" id="UINC01001695">
    <property type="protein sequence ID" value="SUZ86708.1"/>
    <property type="molecule type" value="Genomic_DNA"/>
</dbReference>
<dbReference type="AlphaFoldDB" id="A0A381R748"/>
<evidence type="ECO:0000313" key="3">
    <source>
        <dbReference type="EMBL" id="SUZ86708.1"/>
    </source>
</evidence>
<feature type="domain" description="Sortilin N-terminal" evidence="2">
    <location>
        <begin position="135"/>
        <end position="259"/>
    </location>
</feature>
<dbReference type="InterPro" id="IPR052025">
    <property type="entry name" value="Xyloglucanase_GH74"/>
</dbReference>
<dbReference type="CDD" id="cd15482">
    <property type="entry name" value="Sialidase_non-viral"/>
    <property type="match status" value="1"/>
</dbReference>
<feature type="non-terminal residue" evidence="3">
    <location>
        <position position="514"/>
    </location>
</feature>
<accession>A0A381R748</accession>
<proteinExistence type="predicted"/>
<dbReference type="InterPro" id="IPR031778">
    <property type="entry name" value="Sortilin_N"/>
</dbReference>
<gene>
    <name evidence="3" type="ORF">METZ01_LOCUS39562</name>
</gene>